<dbReference type="AlphaFoldDB" id="A0A0R3K1F9"/>
<dbReference type="OrthoDB" id="1934572at2"/>
<dbReference type="EMBL" id="LKHP01000007">
    <property type="protein sequence ID" value="KRQ86706.1"/>
    <property type="molecule type" value="Genomic_DNA"/>
</dbReference>
<feature type="transmembrane region" description="Helical" evidence="1">
    <location>
        <begin position="51"/>
        <end position="72"/>
    </location>
</feature>
<name>A0A0R3K1F9_CALMK</name>
<gene>
    <name evidence="2" type="ORF">ABG79_01458</name>
</gene>
<keyword evidence="1" id="KW-1133">Transmembrane helix</keyword>
<feature type="transmembrane region" description="Helical" evidence="1">
    <location>
        <begin position="6"/>
        <end position="31"/>
    </location>
</feature>
<keyword evidence="1" id="KW-0472">Membrane</keyword>
<organism evidence="2 3">
    <name type="scientific">Caloramator mitchellensis</name>
    <dbReference type="NCBI Taxonomy" id="908809"/>
    <lineage>
        <taxon>Bacteria</taxon>
        <taxon>Bacillati</taxon>
        <taxon>Bacillota</taxon>
        <taxon>Clostridia</taxon>
        <taxon>Eubacteriales</taxon>
        <taxon>Clostridiaceae</taxon>
        <taxon>Caloramator</taxon>
    </lineage>
</organism>
<evidence type="ECO:0000313" key="3">
    <source>
        <dbReference type="Proteomes" id="UP000052015"/>
    </source>
</evidence>
<protein>
    <submittedName>
        <fullName evidence="2">Uncharacterized protein</fullName>
    </submittedName>
</protein>
<comment type="caution">
    <text evidence="2">The sequence shown here is derived from an EMBL/GenBank/DDBJ whole genome shotgun (WGS) entry which is preliminary data.</text>
</comment>
<accession>A0A0R3K1F9</accession>
<sequence>MRNYLNVKIFFIMLAVDIAIVLVTFFLFSRFISGEKRHRIWEKYISSFSRFVIYLFLVTVIINAATALIVYSLRYQKYLNYIAPAVQSVLIGFIASCVPRRGVEENKQKQ</sequence>
<evidence type="ECO:0000256" key="1">
    <source>
        <dbReference type="SAM" id="Phobius"/>
    </source>
</evidence>
<proteinExistence type="predicted"/>
<dbReference type="Proteomes" id="UP000052015">
    <property type="component" value="Unassembled WGS sequence"/>
</dbReference>
<dbReference type="STRING" id="908809.ABG79_01458"/>
<evidence type="ECO:0000313" key="2">
    <source>
        <dbReference type="EMBL" id="KRQ86706.1"/>
    </source>
</evidence>
<dbReference type="RefSeq" id="WP_057978626.1">
    <property type="nucleotide sequence ID" value="NZ_LKHP01000007.1"/>
</dbReference>
<reference evidence="2 3" key="1">
    <citation type="submission" date="2015-09" db="EMBL/GenBank/DDBJ databases">
        <title>Draft genome sequence of a Caloramator mitchellensis, a moderate thermophile from the Great Artesian Basin of Australia.</title>
        <authorList>
            <person name="Patel B.K."/>
        </authorList>
    </citation>
    <scope>NUCLEOTIDE SEQUENCE [LARGE SCALE GENOMIC DNA]</scope>
    <source>
        <strain evidence="2 3">VF08</strain>
    </source>
</reference>
<keyword evidence="1" id="KW-0812">Transmembrane</keyword>
<keyword evidence="3" id="KW-1185">Reference proteome</keyword>